<protein>
    <recommendedName>
        <fullName evidence="1">HNH nuclease domain-containing protein</fullName>
    </recommendedName>
</protein>
<evidence type="ECO:0000313" key="2">
    <source>
        <dbReference type="EMBL" id="BCD88022.1"/>
    </source>
</evidence>
<sequence>MSSIPEIAFEIGQVYDRRTDIHEPFGGSWQSGISPSAQSPVVFIFSGESGKQFGYIDHFDEYGVFHYTGEGQVGDMQLAGGNRAILGHAREGRSLHLFKALGKKAGKSLGQRYLGEFACADFTWKMGPDREGNTRKIVVFHLVPIDRVVEAVIEDSALGDLPTSLAAARQLAMEAMETGEGAGAGNTLRNIYKRSAQVKHYVLLRAEGLCEACGEPAPFLRKDGTPYLEPHHINRLSDGGLDHPLFVGAVCPACHREIHYGVGGQEKNEMLREYIQKREGEISN</sequence>
<accession>A0ABM7LEM9</accession>
<dbReference type="Pfam" id="PF26348">
    <property type="entry name" value="SRA_ScoMcrA"/>
    <property type="match status" value="1"/>
</dbReference>
<feature type="domain" description="HNH nuclease" evidence="1">
    <location>
        <begin position="197"/>
        <end position="256"/>
    </location>
</feature>
<keyword evidence="3" id="KW-1185">Reference proteome</keyword>
<dbReference type="RefSeq" id="WP_265168219.1">
    <property type="nucleotide sequence ID" value="NZ_AP023081.1"/>
</dbReference>
<dbReference type="InterPro" id="IPR058712">
    <property type="entry name" value="SRA_ScoMcrA"/>
</dbReference>
<organism evidence="2 3">
    <name type="scientific">Pseudomonas solani</name>
    <dbReference type="NCBI Taxonomy" id="2731552"/>
    <lineage>
        <taxon>Bacteria</taxon>
        <taxon>Pseudomonadati</taxon>
        <taxon>Pseudomonadota</taxon>
        <taxon>Gammaproteobacteria</taxon>
        <taxon>Pseudomonadales</taxon>
        <taxon>Pseudomonadaceae</taxon>
        <taxon>Pseudomonas</taxon>
    </lineage>
</organism>
<evidence type="ECO:0000259" key="1">
    <source>
        <dbReference type="SMART" id="SM00507"/>
    </source>
</evidence>
<gene>
    <name evidence="2" type="ORF">PSm6_44290</name>
</gene>
<proteinExistence type="predicted"/>
<reference evidence="2" key="1">
    <citation type="submission" date="2020-05" db="EMBL/GenBank/DDBJ databases">
        <title>Complete genome sequence of Pseudomonas sp. Sm006.</title>
        <authorList>
            <person name="Takeuchi K."/>
            <person name="Someya N."/>
        </authorList>
    </citation>
    <scope>NUCLEOTIDE SEQUENCE</scope>
    <source>
        <strain evidence="2">Sm006</strain>
    </source>
</reference>
<evidence type="ECO:0000313" key="3">
    <source>
        <dbReference type="Proteomes" id="UP001064896"/>
    </source>
</evidence>
<dbReference type="InterPro" id="IPR003615">
    <property type="entry name" value="HNH_nuc"/>
</dbReference>
<dbReference type="CDD" id="cd00085">
    <property type="entry name" value="HNHc"/>
    <property type="match status" value="1"/>
</dbReference>
<name>A0ABM7LEM9_9PSED</name>
<dbReference type="Proteomes" id="UP001064896">
    <property type="component" value="Chromosome"/>
</dbReference>
<dbReference type="SMART" id="SM00507">
    <property type="entry name" value="HNHc"/>
    <property type="match status" value="1"/>
</dbReference>
<dbReference type="EMBL" id="AP023081">
    <property type="protein sequence ID" value="BCD88022.1"/>
    <property type="molecule type" value="Genomic_DNA"/>
</dbReference>